<organism evidence="1 2">
    <name type="scientific">Gulo gulo</name>
    <name type="common">Wolverine</name>
    <name type="synonym">Gluton</name>
    <dbReference type="NCBI Taxonomy" id="48420"/>
    <lineage>
        <taxon>Eukaryota</taxon>
        <taxon>Metazoa</taxon>
        <taxon>Chordata</taxon>
        <taxon>Craniata</taxon>
        <taxon>Vertebrata</taxon>
        <taxon>Euteleostomi</taxon>
        <taxon>Mammalia</taxon>
        <taxon>Eutheria</taxon>
        <taxon>Laurasiatheria</taxon>
        <taxon>Carnivora</taxon>
        <taxon>Caniformia</taxon>
        <taxon>Musteloidea</taxon>
        <taxon>Mustelidae</taxon>
        <taxon>Guloninae</taxon>
        <taxon>Gulo</taxon>
    </lineage>
</organism>
<dbReference type="EMBL" id="CYRY02026023">
    <property type="protein sequence ID" value="VCW98586.1"/>
    <property type="molecule type" value="Genomic_DNA"/>
</dbReference>
<sequence length="22" mass="2522">MRPPWRHWRGPCPCTMPPSAGT</sequence>
<protein>
    <submittedName>
        <fullName evidence="1">Uncharacterized protein</fullName>
    </submittedName>
</protein>
<gene>
    <name evidence="1" type="ORF">BN2614_LOCUS10</name>
</gene>
<keyword evidence="2" id="KW-1185">Reference proteome</keyword>
<proteinExistence type="predicted"/>
<evidence type="ECO:0000313" key="2">
    <source>
        <dbReference type="Proteomes" id="UP000269945"/>
    </source>
</evidence>
<reference evidence="1 2" key="1">
    <citation type="submission" date="2018-10" db="EMBL/GenBank/DDBJ databases">
        <authorList>
            <person name="Ekblom R."/>
            <person name="Jareborg N."/>
        </authorList>
    </citation>
    <scope>NUCLEOTIDE SEQUENCE [LARGE SCALE GENOMIC DNA]</scope>
    <source>
        <tissue evidence="1">Muscle</tissue>
    </source>
</reference>
<accession>A0A9X9Q2U9</accession>
<name>A0A9X9Q2U9_GULGU</name>
<evidence type="ECO:0000313" key="1">
    <source>
        <dbReference type="EMBL" id="VCW98586.1"/>
    </source>
</evidence>
<comment type="caution">
    <text evidence="1">The sequence shown here is derived from an EMBL/GenBank/DDBJ whole genome shotgun (WGS) entry which is preliminary data.</text>
</comment>
<dbReference type="Proteomes" id="UP000269945">
    <property type="component" value="Unassembled WGS sequence"/>
</dbReference>
<dbReference type="AlphaFoldDB" id="A0A9X9Q2U9"/>